<accession>A0A1S3P8A5</accession>
<dbReference type="InterPro" id="IPR017907">
    <property type="entry name" value="Znf_RING_CS"/>
</dbReference>
<dbReference type="PANTHER" id="PTHR22791">
    <property type="entry name" value="RING-TYPE DOMAIN-CONTAINING PROTEIN"/>
    <property type="match status" value="1"/>
</dbReference>
<dbReference type="InterPro" id="IPR013083">
    <property type="entry name" value="Znf_RING/FYVE/PHD"/>
</dbReference>
<evidence type="ECO:0000256" key="2">
    <source>
        <dbReference type="ARBA" id="ARBA00022771"/>
    </source>
</evidence>
<sequence>MLQGTDLGSAHPRQNQTRTLIIHKGRKLTLDQHLNPMSFCPDTALHPEFSAVHPSIHPFIPPHPSQPAMGLMSEDMNCCVCFQPYSRRENIPRVLHCEHTFCGPCLEAISRLHSGLLTVCCPLCRWITCCRASLPIAGSLFVNTEIWDQIAGRQQEEEEKEAWIGDNRQTQTSTQYKCSSLDHSGVRIKLQSFWRRMRHNGQRALKEGKKLRSCLCFDR</sequence>
<evidence type="ECO:0000313" key="7">
    <source>
        <dbReference type="RefSeq" id="XP_014023799.2"/>
    </source>
</evidence>
<gene>
    <name evidence="7" type="primary">LOC106583765</name>
</gene>
<dbReference type="GeneID" id="106583765"/>
<dbReference type="PaxDb" id="8030-ENSSSAP00000037048"/>
<dbReference type="RefSeq" id="XP_014023799.2">
    <property type="nucleotide sequence ID" value="XM_014168324.2"/>
</dbReference>
<proteinExistence type="predicted"/>
<evidence type="ECO:0000313" key="6">
    <source>
        <dbReference type="Proteomes" id="UP001652741"/>
    </source>
</evidence>
<keyword evidence="3" id="KW-0862">Zinc</keyword>
<dbReference type="SUPFAM" id="SSF57850">
    <property type="entry name" value="RING/U-box"/>
    <property type="match status" value="1"/>
</dbReference>
<dbReference type="InterPro" id="IPR001841">
    <property type="entry name" value="Znf_RING"/>
</dbReference>
<protein>
    <submittedName>
        <fullName evidence="7">RING finger protein 208-like</fullName>
    </submittedName>
</protein>
<dbReference type="STRING" id="8030.ENSSSAP00000037048"/>
<dbReference type="Proteomes" id="UP001652741">
    <property type="component" value="Chromosome ssa22"/>
</dbReference>
<dbReference type="GO" id="GO:0061630">
    <property type="term" value="F:ubiquitin protein ligase activity"/>
    <property type="evidence" value="ECO:0007669"/>
    <property type="project" value="TreeGrafter"/>
</dbReference>
<dbReference type="KEGG" id="sasa:106583765"/>
<keyword evidence="1" id="KW-0479">Metal-binding</keyword>
<reference evidence="7" key="1">
    <citation type="submission" date="2025-08" db="UniProtKB">
        <authorList>
            <consortium name="RefSeq"/>
        </authorList>
    </citation>
    <scope>IDENTIFICATION</scope>
</reference>
<organism evidence="6 7">
    <name type="scientific">Salmo salar</name>
    <name type="common">Atlantic salmon</name>
    <dbReference type="NCBI Taxonomy" id="8030"/>
    <lineage>
        <taxon>Eukaryota</taxon>
        <taxon>Metazoa</taxon>
        <taxon>Chordata</taxon>
        <taxon>Craniata</taxon>
        <taxon>Vertebrata</taxon>
        <taxon>Euteleostomi</taxon>
        <taxon>Actinopterygii</taxon>
        <taxon>Neopterygii</taxon>
        <taxon>Teleostei</taxon>
        <taxon>Protacanthopterygii</taxon>
        <taxon>Salmoniformes</taxon>
        <taxon>Salmonidae</taxon>
        <taxon>Salmoninae</taxon>
        <taxon>Salmo</taxon>
    </lineage>
</organism>
<evidence type="ECO:0000256" key="3">
    <source>
        <dbReference type="ARBA" id="ARBA00022833"/>
    </source>
</evidence>
<dbReference type="PROSITE" id="PS50089">
    <property type="entry name" value="ZF_RING_2"/>
    <property type="match status" value="1"/>
</dbReference>
<dbReference type="AlphaFoldDB" id="A0A1S3P8A5"/>
<dbReference type="PANTHER" id="PTHR22791:SF31">
    <property type="entry name" value="IM:7152348"/>
    <property type="match status" value="1"/>
</dbReference>
<name>A0A1S3P8A5_SALSA</name>
<evidence type="ECO:0000256" key="1">
    <source>
        <dbReference type="ARBA" id="ARBA00022723"/>
    </source>
</evidence>
<keyword evidence="2 4" id="KW-0863">Zinc-finger</keyword>
<dbReference type="SMART" id="SM00184">
    <property type="entry name" value="RING"/>
    <property type="match status" value="1"/>
</dbReference>
<keyword evidence="6" id="KW-1185">Reference proteome</keyword>
<dbReference type="Gene3D" id="3.30.40.10">
    <property type="entry name" value="Zinc/RING finger domain, C3HC4 (zinc finger)"/>
    <property type="match status" value="1"/>
</dbReference>
<dbReference type="GO" id="GO:0016567">
    <property type="term" value="P:protein ubiquitination"/>
    <property type="evidence" value="ECO:0007669"/>
    <property type="project" value="TreeGrafter"/>
</dbReference>
<evidence type="ECO:0000259" key="5">
    <source>
        <dbReference type="PROSITE" id="PS50089"/>
    </source>
</evidence>
<feature type="domain" description="RING-type" evidence="5">
    <location>
        <begin position="78"/>
        <end position="125"/>
    </location>
</feature>
<evidence type="ECO:0000256" key="4">
    <source>
        <dbReference type="PROSITE-ProRule" id="PRU00175"/>
    </source>
</evidence>
<dbReference type="GO" id="GO:0008270">
    <property type="term" value="F:zinc ion binding"/>
    <property type="evidence" value="ECO:0007669"/>
    <property type="project" value="UniProtKB-KW"/>
</dbReference>
<dbReference type="PROSITE" id="PS00518">
    <property type="entry name" value="ZF_RING_1"/>
    <property type="match status" value="1"/>
</dbReference>
<dbReference type="InterPro" id="IPR051435">
    <property type="entry name" value="RING_finger_E3_ubiq-ligases"/>
</dbReference>